<dbReference type="EMBL" id="ML738600">
    <property type="protein sequence ID" value="KAE8165492.1"/>
    <property type="molecule type" value="Genomic_DNA"/>
</dbReference>
<sequence>MVPAAPPVNIPRSYETLPLTDVKASHHREGAPVATPVVVVTLSRPDKNNVISTHLMDSFEKDDLLRWRRPEGGVGIAITLPCAIRIACEQAKYRFVFARGGLTLESSSSFFLPRLIGYSHAMYLLTTGHVLPPTSPHFGSLFAETRPEPAQVLSHELELATEIVGNVSLLAWHLNYALMWHNPGTAEESHVIDSTVIYHIFDGRDMQEGSKSFLEK</sequence>
<evidence type="ECO:0000256" key="1">
    <source>
        <dbReference type="ARBA" id="ARBA00005254"/>
    </source>
</evidence>
<keyword evidence="3" id="KW-1185">Reference proteome</keyword>
<comment type="similarity">
    <text evidence="1">Belongs to the enoyl-CoA hydratase/isomerase family.</text>
</comment>
<dbReference type="SUPFAM" id="SSF52096">
    <property type="entry name" value="ClpP/crotonase"/>
    <property type="match status" value="1"/>
</dbReference>
<dbReference type="PANTHER" id="PTHR43684:SF4">
    <property type="entry name" value="ENOYL-COA HYDRATASE_ISOMERASE FAMILY PROTEIN (AFU_ORTHOLOGUE AFUA_1G01890)"/>
    <property type="match status" value="1"/>
</dbReference>
<dbReference type="AlphaFoldDB" id="A0A5N6V3D3"/>
<name>A0A5N6V3D3_ASPTM</name>
<proteinExistence type="inferred from homology"/>
<dbReference type="PANTHER" id="PTHR43684">
    <property type="match status" value="1"/>
</dbReference>
<reference evidence="2 3" key="1">
    <citation type="submission" date="2019-04" db="EMBL/GenBank/DDBJ databases">
        <title>Friends and foes A comparative genomics study of 23 Aspergillus species from section Flavi.</title>
        <authorList>
            <consortium name="DOE Joint Genome Institute"/>
            <person name="Kjaerbolling I."/>
            <person name="Vesth T."/>
            <person name="Frisvad J.C."/>
            <person name="Nybo J.L."/>
            <person name="Theobald S."/>
            <person name="Kildgaard S."/>
            <person name="Isbrandt T."/>
            <person name="Kuo A."/>
            <person name="Sato A."/>
            <person name="Lyhne E.K."/>
            <person name="Kogle M.E."/>
            <person name="Wiebenga A."/>
            <person name="Kun R.S."/>
            <person name="Lubbers R.J."/>
            <person name="Makela M.R."/>
            <person name="Barry K."/>
            <person name="Chovatia M."/>
            <person name="Clum A."/>
            <person name="Daum C."/>
            <person name="Haridas S."/>
            <person name="He G."/>
            <person name="LaButti K."/>
            <person name="Lipzen A."/>
            <person name="Mondo S."/>
            <person name="Riley R."/>
            <person name="Salamov A."/>
            <person name="Simmons B.A."/>
            <person name="Magnuson J.K."/>
            <person name="Henrissat B."/>
            <person name="Mortensen U.H."/>
            <person name="Larsen T.O."/>
            <person name="Devries R.P."/>
            <person name="Grigoriev I.V."/>
            <person name="Machida M."/>
            <person name="Baker S.E."/>
            <person name="Andersen M.R."/>
        </authorList>
    </citation>
    <scope>NUCLEOTIDE SEQUENCE [LARGE SCALE GENOMIC DNA]</scope>
    <source>
        <strain evidence="2 3">CBS 117626</strain>
    </source>
</reference>
<dbReference type="InterPro" id="IPR029045">
    <property type="entry name" value="ClpP/crotonase-like_dom_sf"/>
</dbReference>
<accession>A0A5N6V3D3</accession>
<dbReference type="Gene3D" id="3.90.226.10">
    <property type="entry name" value="2-enoyl-CoA Hydratase, Chain A, domain 1"/>
    <property type="match status" value="1"/>
</dbReference>
<organism evidence="2 3">
    <name type="scientific">Aspergillus tamarii</name>
    <dbReference type="NCBI Taxonomy" id="41984"/>
    <lineage>
        <taxon>Eukaryota</taxon>
        <taxon>Fungi</taxon>
        <taxon>Dikarya</taxon>
        <taxon>Ascomycota</taxon>
        <taxon>Pezizomycotina</taxon>
        <taxon>Eurotiomycetes</taxon>
        <taxon>Eurotiomycetidae</taxon>
        <taxon>Eurotiales</taxon>
        <taxon>Aspergillaceae</taxon>
        <taxon>Aspergillus</taxon>
        <taxon>Aspergillus subgen. Circumdati</taxon>
    </lineage>
</organism>
<dbReference type="InterPro" id="IPR051053">
    <property type="entry name" value="ECH/Chromodomain_protein"/>
</dbReference>
<dbReference type="InterPro" id="IPR001753">
    <property type="entry name" value="Enoyl-CoA_hydra/iso"/>
</dbReference>
<dbReference type="Pfam" id="PF00378">
    <property type="entry name" value="ECH_1"/>
    <property type="match status" value="1"/>
</dbReference>
<protein>
    <submittedName>
        <fullName evidence="2">ClpP/crotonase-like domain-containing protein</fullName>
    </submittedName>
</protein>
<evidence type="ECO:0000313" key="3">
    <source>
        <dbReference type="Proteomes" id="UP000326950"/>
    </source>
</evidence>
<gene>
    <name evidence="2" type="ORF">BDV40DRAFT_297520</name>
</gene>
<dbReference type="OrthoDB" id="2018133at2759"/>
<evidence type="ECO:0000313" key="2">
    <source>
        <dbReference type="EMBL" id="KAE8165492.1"/>
    </source>
</evidence>
<dbReference type="Proteomes" id="UP000326950">
    <property type="component" value="Unassembled WGS sequence"/>
</dbReference>